<evidence type="ECO:0000313" key="4">
    <source>
        <dbReference type="Proteomes" id="UP000000589"/>
    </source>
</evidence>
<dbReference type="PeptideAtlas" id="D6RDC4"/>
<dbReference type="ProteomicsDB" id="371474"/>
<proteinExistence type="evidence at protein level"/>
<organism evidence="2 4">
    <name type="scientific">Mus musculus</name>
    <name type="common">Mouse</name>
    <dbReference type="NCBI Taxonomy" id="10090"/>
    <lineage>
        <taxon>Eukaryota</taxon>
        <taxon>Metazoa</taxon>
        <taxon>Chordata</taxon>
        <taxon>Craniata</taxon>
        <taxon>Vertebrata</taxon>
        <taxon>Euteleostomi</taxon>
        <taxon>Mammalia</taxon>
        <taxon>Eutheria</taxon>
        <taxon>Euarchontoglires</taxon>
        <taxon>Glires</taxon>
        <taxon>Rodentia</taxon>
        <taxon>Myomorpha</taxon>
        <taxon>Muroidea</taxon>
        <taxon>Muridae</taxon>
        <taxon>Murinae</taxon>
        <taxon>Mus</taxon>
        <taxon>Mus</taxon>
    </lineage>
</organism>
<dbReference type="ExpressionAtlas" id="D6RDC4">
    <property type="expression patterns" value="baseline and differential"/>
</dbReference>
<reference evidence="2 4" key="1">
    <citation type="journal article" date="2009" name="PLoS Biol.">
        <title>Lineage-specific biology revealed by a finished genome assembly of the mouse.</title>
        <authorList>
            <consortium name="Mouse Genome Sequencing Consortium"/>
            <person name="Church D.M."/>
            <person name="Goodstadt L."/>
            <person name="Hillier L.W."/>
            <person name="Zody M.C."/>
            <person name="Goldstein S."/>
            <person name="She X."/>
            <person name="Bult C.J."/>
            <person name="Agarwala R."/>
            <person name="Cherry J.L."/>
            <person name="DiCuccio M."/>
            <person name="Hlavina W."/>
            <person name="Kapustin Y."/>
            <person name="Meric P."/>
            <person name="Maglott D."/>
            <person name="Birtle Z."/>
            <person name="Marques A.C."/>
            <person name="Graves T."/>
            <person name="Zhou S."/>
            <person name="Teague B."/>
            <person name="Potamousis K."/>
            <person name="Churas C."/>
            <person name="Place M."/>
            <person name="Herschleb J."/>
            <person name="Runnheim R."/>
            <person name="Forrest D."/>
            <person name="Amos-Landgraf J."/>
            <person name="Schwartz D.C."/>
            <person name="Cheng Z."/>
            <person name="Lindblad-Toh K."/>
            <person name="Eichler E.E."/>
            <person name="Ponting C.P."/>
        </authorList>
    </citation>
    <scope>NUCLEOTIDE SEQUENCE [LARGE SCALE GENOMIC DNA]</scope>
    <source>
        <strain evidence="2 4">C57BL/6J</strain>
    </source>
</reference>
<dbReference type="GeneTree" id="ENSGT00440000038585"/>
<keyword evidence="4" id="KW-1185">Reference proteome</keyword>
<dbReference type="Antibodypedia" id="3973">
    <property type="antibodies" value="603 antibodies from 45 providers"/>
</dbReference>
<name>D6RDC4_MOUSE</name>
<evidence type="ECO:0007829" key="6">
    <source>
        <dbReference type="ProteomicsDB" id="D6RDC4"/>
    </source>
</evidence>
<reference evidence="2" key="4">
    <citation type="submission" date="2025-09" db="UniProtKB">
        <authorList>
            <consortium name="Ensembl"/>
        </authorList>
    </citation>
    <scope>IDENTIFICATION</scope>
    <source>
        <strain evidence="2">C57BL/6J</strain>
    </source>
</reference>
<dbReference type="Ensembl" id="ENSMUST00000140388.2">
    <property type="protein sequence ID" value="ENSMUSP00000123093.2"/>
    <property type="gene ID" value="ENSMUSG00000000902.14"/>
</dbReference>
<reference evidence="2 4" key="2">
    <citation type="journal article" date="2011" name="PLoS Biol.">
        <title>Modernizing reference genome assemblies.</title>
        <authorList>
            <person name="Church D.M."/>
            <person name="Schneider V.A."/>
            <person name="Graves T."/>
            <person name="Auger K."/>
            <person name="Cunningham F."/>
            <person name="Bouk N."/>
            <person name="Chen H.C."/>
            <person name="Agarwala R."/>
            <person name="McLaren W.M."/>
            <person name="Ritchie G.R."/>
            <person name="Albracht D."/>
            <person name="Kremitzki M."/>
            <person name="Rock S."/>
            <person name="Kotkiewicz H."/>
            <person name="Kremitzki C."/>
            <person name="Wollam A."/>
            <person name="Trani L."/>
            <person name="Fulton L."/>
            <person name="Fulton R."/>
            <person name="Matthews L."/>
            <person name="Whitehead S."/>
            <person name="Chow W."/>
            <person name="Torrance J."/>
            <person name="Dunn M."/>
            <person name="Harden G."/>
            <person name="Threadgold G."/>
            <person name="Wood J."/>
            <person name="Collins J."/>
            <person name="Heath P."/>
            <person name="Griffiths G."/>
            <person name="Pelan S."/>
            <person name="Grafham D."/>
            <person name="Eichler E.E."/>
            <person name="Weinstock G."/>
            <person name="Mardis E.R."/>
            <person name="Wilson R.K."/>
            <person name="Howe K."/>
            <person name="Flicek P."/>
            <person name="Hubbard T."/>
        </authorList>
    </citation>
    <scope>NUCLEOTIDE SEQUENCE [LARGE SCALE GENOMIC DNA]</scope>
    <source>
        <strain evidence="2 4">C57BL/6J</strain>
    </source>
</reference>
<feature type="region of interest" description="Disordered" evidence="1">
    <location>
        <begin position="31"/>
        <end position="78"/>
    </location>
</feature>
<protein>
    <submittedName>
        <fullName evidence="2">SWI/SNF related BAF chromatin remodeling complex subunit B1</fullName>
    </submittedName>
    <submittedName>
        <fullName evidence="2">SWI/SNF related, matrix associated, actin dependent regulator of chromatin, subfamily b, member 1</fullName>
    </submittedName>
</protein>
<dbReference type="HOGENOM" id="CLU_2621400_0_0_1"/>
<sequence length="78" mass="8599">MMMMALSKTFGQKPVKFQLEDDGEFYMIGSEGAEGQEEQPVGPHPAQQLPPPGCCALFHHHQQEPHGSGQEENLPLVL</sequence>
<gene>
    <name evidence="2 3" type="primary">Smarcb1</name>
</gene>
<dbReference type="MGI" id="MGI:1328366">
    <property type="gene designation" value="Smarcb1"/>
</dbReference>
<evidence type="ECO:0000256" key="1">
    <source>
        <dbReference type="SAM" id="MobiDB-lite"/>
    </source>
</evidence>
<evidence type="ECO:0000313" key="2">
    <source>
        <dbReference type="Ensembl" id="ENSMUSP00000123093.2"/>
    </source>
</evidence>
<evidence type="ECO:0000313" key="3">
    <source>
        <dbReference type="MGI" id="MGI:1328366"/>
    </source>
</evidence>
<dbReference type="Proteomes" id="UP000000589">
    <property type="component" value="Chromosome 10"/>
</dbReference>
<keyword evidence="5 6" id="KW-1267">Proteomics identification</keyword>
<dbReference type="AlphaFoldDB" id="D6RDC4"/>
<dbReference type="VEuPathDB" id="HostDB:ENSMUSG00000000902"/>
<evidence type="ECO:0007829" key="5">
    <source>
        <dbReference type="PeptideAtlas" id="D6RDC4"/>
    </source>
</evidence>
<reference evidence="2" key="3">
    <citation type="submission" date="2025-08" db="UniProtKB">
        <authorList>
            <consortium name="Ensembl"/>
        </authorList>
    </citation>
    <scope>IDENTIFICATION</scope>
    <source>
        <strain evidence="2">C57BL/6J</strain>
    </source>
</reference>
<dbReference type="Bgee" id="ENSMUSG00000000902">
    <property type="expression patterns" value="Expressed in rostral migratory stream and 279 other cell types or tissues"/>
</dbReference>
<dbReference type="AGR" id="MGI:1328366"/>
<dbReference type="SMR" id="D6RDC4"/>
<accession>D6RDC4</accession>